<evidence type="ECO:0000256" key="3">
    <source>
        <dbReference type="ARBA" id="ARBA00022801"/>
    </source>
</evidence>
<evidence type="ECO:0000256" key="5">
    <source>
        <dbReference type="ARBA" id="ARBA00044503"/>
    </source>
</evidence>
<evidence type="ECO:0000256" key="2">
    <source>
        <dbReference type="ARBA" id="ARBA00022670"/>
    </source>
</evidence>
<dbReference type="EMBL" id="JAFBEV010000005">
    <property type="protein sequence ID" value="MBM7657441.1"/>
    <property type="molecule type" value="Genomic_DNA"/>
</dbReference>
<keyword evidence="1" id="KW-0690">Ribosome biogenesis</keyword>
<dbReference type="InterPro" id="IPR007422">
    <property type="entry name" value="Peptidase_Prp"/>
</dbReference>
<protein>
    <recommendedName>
        <fullName evidence="6">Ribosomal processing cysteine protease Prp</fullName>
    </recommendedName>
</protein>
<sequence length="116" mass="12527">MITLHVERSSRERITGFRLSGHAGSGPYGYDLVCAGVSAVSFGAINAVEALTHSHPDVKQAPDGGLLDYRADEQASESDQDKAQLILEAMIVSMRTIEQSYGKFLRIHDKGGVDHA</sequence>
<keyword evidence="4" id="KW-0788">Thiol protease</keyword>
<evidence type="ECO:0000256" key="6">
    <source>
        <dbReference type="ARBA" id="ARBA00044538"/>
    </source>
</evidence>
<dbReference type="CDD" id="cd16332">
    <property type="entry name" value="Prp-like"/>
    <property type="match status" value="1"/>
</dbReference>
<evidence type="ECO:0000256" key="1">
    <source>
        <dbReference type="ARBA" id="ARBA00022517"/>
    </source>
</evidence>
<name>A0ABS2Q6M5_9BACL</name>
<dbReference type="PANTHER" id="PTHR39178:SF1">
    <property type="entry name" value="RIBOSOMAL-PROCESSING CYSTEINE PROTEASE PRP"/>
    <property type="match status" value="1"/>
</dbReference>
<reference evidence="7 8" key="1">
    <citation type="submission" date="2021-01" db="EMBL/GenBank/DDBJ databases">
        <title>Genomic Encyclopedia of Type Strains, Phase IV (KMG-IV): sequencing the most valuable type-strain genomes for metagenomic binning, comparative biology and taxonomic classification.</title>
        <authorList>
            <person name="Goeker M."/>
        </authorList>
    </citation>
    <scope>NUCLEOTIDE SEQUENCE [LARGE SCALE GENOMIC DNA]</scope>
    <source>
        <strain evidence="7 8">DSM 100968</strain>
    </source>
</reference>
<dbReference type="SUPFAM" id="SSF118010">
    <property type="entry name" value="TM1457-like"/>
    <property type="match status" value="1"/>
</dbReference>
<dbReference type="PANTHER" id="PTHR39178">
    <property type="entry name" value="HYPOTHETICAL RIBOSOME-ASSOCIATED PROTEIN"/>
    <property type="match status" value="1"/>
</dbReference>
<dbReference type="InterPro" id="IPR036764">
    <property type="entry name" value="Peptidase_Prp_sf"/>
</dbReference>
<accession>A0ABS2Q6M5</accession>
<dbReference type="Proteomes" id="UP000823201">
    <property type="component" value="Unassembled WGS sequence"/>
</dbReference>
<organism evidence="7 8">
    <name type="scientific">Sporolactobacillus spathodeae</name>
    <dbReference type="NCBI Taxonomy" id="1465502"/>
    <lineage>
        <taxon>Bacteria</taxon>
        <taxon>Bacillati</taxon>
        <taxon>Bacillota</taxon>
        <taxon>Bacilli</taxon>
        <taxon>Bacillales</taxon>
        <taxon>Sporolactobacillaceae</taxon>
        <taxon>Sporolactobacillus</taxon>
    </lineage>
</organism>
<evidence type="ECO:0000313" key="7">
    <source>
        <dbReference type="EMBL" id="MBM7657441.1"/>
    </source>
</evidence>
<keyword evidence="8" id="KW-1185">Reference proteome</keyword>
<gene>
    <name evidence="7" type="ORF">JOC27_000884</name>
</gene>
<evidence type="ECO:0000256" key="4">
    <source>
        <dbReference type="ARBA" id="ARBA00022807"/>
    </source>
</evidence>
<dbReference type="Gene3D" id="3.30.70.1490">
    <property type="entry name" value="Cysteine protease Prp"/>
    <property type="match status" value="1"/>
</dbReference>
<dbReference type="RefSeq" id="WP_205005776.1">
    <property type="nucleotide sequence ID" value="NZ_CBCRXA010000004.1"/>
</dbReference>
<keyword evidence="2" id="KW-0645">Protease</keyword>
<proteinExistence type="inferred from homology"/>
<comment type="similarity">
    <text evidence="5">Belongs to the Prp family.</text>
</comment>
<comment type="caution">
    <text evidence="7">The sequence shown here is derived from an EMBL/GenBank/DDBJ whole genome shotgun (WGS) entry which is preliminary data.</text>
</comment>
<dbReference type="Pfam" id="PF04327">
    <property type="entry name" value="Peptidase_Prp"/>
    <property type="match status" value="1"/>
</dbReference>
<evidence type="ECO:0000313" key="8">
    <source>
        <dbReference type="Proteomes" id="UP000823201"/>
    </source>
</evidence>
<keyword evidence="3" id="KW-0378">Hydrolase</keyword>